<accession>A0ABP0ISW4</accession>
<reference evidence="2 3" key="1">
    <citation type="submission" date="2024-02" db="EMBL/GenBank/DDBJ databases">
        <authorList>
            <person name="Chen Y."/>
            <person name="Shah S."/>
            <person name="Dougan E. K."/>
            <person name="Thang M."/>
            <person name="Chan C."/>
        </authorList>
    </citation>
    <scope>NUCLEOTIDE SEQUENCE [LARGE SCALE GENOMIC DNA]</scope>
</reference>
<proteinExistence type="predicted"/>
<sequence length="553" mass="63033">VIAVCPPWGPFSQMQAINKGRIDPVKAMRVLYAGQEHLRLAVAGCIWQLNQGNIGRSILFEHPAWATSWQEPELQSQVKQVISHMRQFGMNVDGQGLNRKSTRWVTDMMPVAKRLDRQCDGQHSHVVLEGDKRTMKAQIYPPRLCTEIVKGIQEHLREKHPSQAFPVEVFAEGEDIDEEAVEEEENSGEAEDSYTVSEEEKKMALKIHKAVGHSQKPEFIRFLRAARAHPKAARPTTLPRSYQPGRVLGIDLFYIAAPGGGKMTTPILNMVDWRTNYQMCEMLKSKGPEEVWDTFMSIWVRTFGHPEVVVCDAGRQFMGEFNENAAAEGMVVHQIASKAPWQAKKTERHGGHFKELLDKAHSEIVVQEERDLRRLMMEVEQAKNRYSNRSEFSPIQRQIGQWPRLPTAILSDEGIDPLLINGLMVDHIEKLHEMRRVAYKASCEYNARQSWKKAMRARPRTWTKYKAGEYVFVFKVPRSRKGKHSSPLEEPSNKATWVGPGIVITPDGANLWVSMLGEVWKVAREQCRPATSDEKTGIEVVNAESYRSIRPLP</sequence>
<dbReference type="InterPro" id="IPR050951">
    <property type="entry name" value="Retrovirus_Pol_polyprotein"/>
</dbReference>
<dbReference type="PROSITE" id="PS50994">
    <property type="entry name" value="INTEGRASE"/>
    <property type="match status" value="1"/>
</dbReference>
<evidence type="ECO:0000259" key="1">
    <source>
        <dbReference type="PROSITE" id="PS50994"/>
    </source>
</evidence>
<dbReference type="EMBL" id="CAXAMM010004700">
    <property type="protein sequence ID" value="CAK9004589.1"/>
    <property type="molecule type" value="Genomic_DNA"/>
</dbReference>
<name>A0ABP0ISW4_9DINO</name>
<dbReference type="SUPFAM" id="SSF53098">
    <property type="entry name" value="Ribonuclease H-like"/>
    <property type="match status" value="1"/>
</dbReference>
<evidence type="ECO:0000313" key="3">
    <source>
        <dbReference type="Proteomes" id="UP001642464"/>
    </source>
</evidence>
<feature type="non-terminal residue" evidence="2">
    <location>
        <position position="1"/>
    </location>
</feature>
<protein>
    <submittedName>
        <fullName evidence="2">GABA transporter 1</fullName>
    </submittedName>
</protein>
<dbReference type="PANTHER" id="PTHR37984">
    <property type="entry name" value="PROTEIN CBG26694"/>
    <property type="match status" value="1"/>
</dbReference>
<dbReference type="InterPro" id="IPR012337">
    <property type="entry name" value="RNaseH-like_sf"/>
</dbReference>
<gene>
    <name evidence="2" type="ORF">SCF082_LOCUS8251</name>
</gene>
<dbReference type="Gene3D" id="3.30.420.10">
    <property type="entry name" value="Ribonuclease H-like superfamily/Ribonuclease H"/>
    <property type="match status" value="1"/>
</dbReference>
<comment type="caution">
    <text evidence="2">The sequence shown here is derived from an EMBL/GenBank/DDBJ whole genome shotgun (WGS) entry which is preliminary data.</text>
</comment>
<organism evidence="2 3">
    <name type="scientific">Durusdinium trenchii</name>
    <dbReference type="NCBI Taxonomy" id="1381693"/>
    <lineage>
        <taxon>Eukaryota</taxon>
        <taxon>Sar</taxon>
        <taxon>Alveolata</taxon>
        <taxon>Dinophyceae</taxon>
        <taxon>Suessiales</taxon>
        <taxon>Symbiodiniaceae</taxon>
        <taxon>Durusdinium</taxon>
    </lineage>
</organism>
<dbReference type="InterPro" id="IPR036397">
    <property type="entry name" value="RNaseH_sf"/>
</dbReference>
<dbReference type="Proteomes" id="UP001642464">
    <property type="component" value="Unassembled WGS sequence"/>
</dbReference>
<dbReference type="PANTHER" id="PTHR37984:SF5">
    <property type="entry name" value="PROTEIN NYNRIN-LIKE"/>
    <property type="match status" value="1"/>
</dbReference>
<keyword evidence="3" id="KW-1185">Reference proteome</keyword>
<dbReference type="InterPro" id="IPR001584">
    <property type="entry name" value="Integrase_cat-core"/>
</dbReference>
<evidence type="ECO:0000313" key="2">
    <source>
        <dbReference type="EMBL" id="CAK9004589.1"/>
    </source>
</evidence>
<feature type="domain" description="Integrase catalytic" evidence="1">
    <location>
        <begin position="240"/>
        <end position="402"/>
    </location>
</feature>